<dbReference type="EMBL" id="CP011267">
    <property type="protein sequence ID" value="AKG91842.1"/>
    <property type="molecule type" value="Genomic_DNA"/>
</dbReference>
<dbReference type="InParanoid" id="A0A0F7IG48"/>
<dbReference type="GeneID" id="25419496"/>
<dbReference type="InterPro" id="IPR011257">
    <property type="entry name" value="DNA_glycosylase"/>
</dbReference>
<dbReference type="OrthoDB" id="101696at2157"/>
<sequence length="110" mass="13063">MVWPNLTKNEIQASRISHILSKIPLEVWNRIVKEEPEWKHIHTFLERYGFGKFATLMVMLGLNDYQLKGKAEIAYWPKIKELLENKPVPETPEELKNILSVFYSRERLPD</sequence>
<reference evidence="1 2" key="1">
    <citation type="submission" date="2015-04" db="EMBL/GenBank/DDBJ databases">
        <title>The complete genome sequence of the hyperthermophilic, obligate iron-reducing archaeon Geoglobus ahangari strain 234T.</title>
        <authorList>
            <person name="Manzella M.P."/>
            <person name="Holmes D.E."/>
            <person name="Rocheleau J.M."/>
            <person name="Chung A."/>
            <person name="Reguera G."/>
            <person name="Kashefi K."/>
        </authorList>
    </citation>
    <scope>NUCLEOTIDE SEQUENCE [LARGE SCALE GENOMIC DNA]</scope>
    <source>
        <strain evidence="1 2">234</strain>
    </source>
</reference>
<dbReference type="Gene3D" id="1.10.340.30">
    <property type="entry name" value="Hypothetical protein, domain 2"/>
    <property type="match status" value="1"/>
</dbReference>
<gene>
    <name evidence="1" type="ORF">GAH_00826</name>
</gene>
<evidence type="ECO:0000313" key="1">
    <source>
        <dbReference type="EMBL" id="AKG91842.1"/>
    </source>
</evidence>
<accession>A0A0F7IG48</accession>
<dbReference type="Proteomes" id="UP000034723">
    <property type="component" value="Chromosome"/>
</dbReference>
<dbReference type="HOGENOM" id="CLU_2165158_0_0_2"/>
<dbReference type="STRING" id="113653.GAH_00826"/>
<organism evidence="1 2">
    <name type="scientific">Geoglobus ahangari</name>
    <dbReference type="NCBI Taxonomy" id="113653"/>
    <lineage>
        <taxon>Archaea</taxon>
        <taxon>Methanobacteriati</taxon>
        <taxon>Methanobacteriota</taxon>
        <taxon>Archaeoglobi</taxon>
        <taxon>Archaeoglobales</taxon>
        <taxon>Archaeoglobaceae</taxon>
        <taxon>Geoglobus</taxon>
    </lineage>
</organism>
<proteinExistence type="predicted"/>
<dbReference type="SUPFAM" id="SSF48150">
    <property type="entry name" value="DNA-glycosylase"/>
    <property type="match status" value="1"/>
</dbReference>
<keyword evidence="2" id="KW-1185">Reference proteome</keyword>
<dbReference type="GO" id="GO:0006281">
    <property type="term" value="P:DNA repair"/>
    <property type="evidence" value="ECO:0007669"/>
    <property type="project" value="InterPro"/>
</dbReference>
<dbReference type="AlphaFoldDB" id="A0A0F7IG48"/>
<dbReference type="GO" id="GO:0003824">
    <property type="term" value="F:catalytic activity"/>
    <property type="evidence" value="ECO:0007669"/>
    <property type="project" value="InterPro"/>
</dbReference>
<dbReference type="RefSeq" id="WP_052747753.1">
    <property type="nucleotide sequence ID" value="NZ_CP011267.1"/>
</dbReference>
<dbReference type="KEGG" id="gah:GAH_00826"/>
<evidence type="ECO:0000313" key="2">
    <source>
        <dbReference type="Proteomes" id="UP000034723"/>
    </source>
</evidence>
<protein>
    <submittedName>
        <fullName evidence="1">Uncharacterized protein</fullName>
    </submittedName>
</protein>
<name>A0A0F7IG48_9EURY</name>